<feature type="region of interest" description="Disordered" evidence="1">
    <location>
        <begin position="31"/>
        <end position="60"/>
    </location>
</feature>
<evidence type="ECO:0000313" key="3">
    <source>
        <dbReference type="EMBL" id="MBU3804652.1"/>
    </source>
</evidence>
<gene>
    <name evidence="3" type="ORF">H9872_07840</name>
</gene>
<evidence type="ECO:0000259" key="2">
    <source>
        <dbReference type="Pfam" id="PF14238"/>
    </source>
</evidence>
<reference evidence="3" key="2">
    <citation type="submission" date="2021-04" db="EMBL/GenBank/DDBJ databases">
        <authorList>
            <person name="Gilroy R."/>
        </authorList>
    </citation>
    <scope>NUCLEOTIDE SEQUENCE</scope>
    <source>
        <strain evidence="3">B5-657</strain>
    </source>
</reference>
<dbReference type="InterPro" id="IPR025641">
    <property type="entry name" value="DUF4340"/>
</dbReference>
<organism evidence="3 4">
    <name type="scientific">Candidatus Cellulosilyticum pullistercoris</name>
    <dbReference type="NCBI Taxonomy" id="2838521"/>
    <lineage>
        <taxon>Bacteria</taxon>
        <taxon>Bacillati</taxon>
        <taxon>Bacillota</taxon>
        <taxon>Clostridia</taxon>
        <taxon>Lachnospirales</taxon>
        <taxon>Cellulosilyticaceae</taxon>
        <taxon>Cellulosilyticum</taxon>
    </lineage>
</organism>
<dbReference type="EMBL" id="JAHLFQ010000182">
    <property type="protein sequence ID" value="MBU3804652.1"/>
    <property type="molecule type" value="Genomic_DNA"/>
</dbReference>
<dbReference type="Pfam" id="PF14238">
    <property type="entry name" value="DUF4340"/>
    <property type="match status" value="1"/>
</dbReference>
<comment type="caution">
    <text evidence="3">The sequence shown here is derived from an EMBL/GenBank/DDBJ whole genome shotgun (WGS) entry which is preliminary data.</text>
</comment>
<reference evidence="3" key="1">
    <citation type="journal article" date="2021" name="PeerJ">
        <title>Extensive microbial diversity within the chicken gut microbiome revealed by metagenomics and culture.</title>
        <authorList>
            <person name="Gilroy R."/>
            <person name="Ravi A."/>
            <person name="Getino M."/>
            <person name="Pursley I."/>
            <person name="Horton D.L."/>
            <person name="Alikhan N.F."/>
            <person name="Baker D."/>
            <person name="Gharbi K."/>
            <person name="Hall N."/>
            <person name="Watson M."/>
            <person name="Adriaenssens E.M."/>
            <person name="Foster-Nyarko E."/>
            <person name="Jarju S."/>
            <person name="Secka A."/>
            <person name="Antonio M."/>
            <person name="Oren A."/>
            <person name="Chaudhuri R.R."/>
            <person name="La Ragione R."/>
            <person name="Hildebrand F."/>
            <person name="Pallen M.J."/>
        </authorList>
    </citation>
    <scope>NUCLEOTIDE SEQUENCE</scope>
    <source>
        <strain evidence="3">B5-657</strain>
    </source>
</reference>
<evidence type="ECO:0000256" key="1">
    <source>
        <dbReference type="SAM" id="MobiDB-lite"/>
    </source>
</evidence>
<name>A0A9E2KDC9_9FIRM</name>
<feature type="domain" description="DUF4340" evidence="2">
    <location>
        <begin position="93"/>
        <end position="256"/>
    </location>
</feature>
<protein>
    <submittedName>
        <fullName evidence="3">DUF4340 domain-containing protein</fullName>
    </submittedName>
</protein>
<accession>A0A9E2KDC9</accession>
<feature type="compositionally biased region" description="Low complexity" evidence="1">
    <location>
        <begin position="40"/>
        <end position="52"/>
    </location>
</feature>
<evidence type="ECO:0000313" key="4">
    <source>
        <dbReference type="Proteomes" id="UP000824229"/>
    </source>
</evidence>
<proteinExistence type="predicted"/>
<dbReference type="AlphaFoldDB" id="A0A9E2KDC9"/>
<sequence length="333" mass="36530">MKKSVTLILTALILVVLIVVLIFASNNKSQEEASTSPQANTSTESDSSDTNTKSISRLSIGGTDFPSMTVEISDKQNGIITAYDLITDTLDHVSVNNSTLDTLINSLPDFSVDSLIADDVTDLSAYGLDQPKLHLVIDFYNPSIPFEEGSFPDITTTLDFIWGNELEDGKIAFMRTGEKSVYSMDASFLDALKEVATPFNLSSKFIELPYISDVKAIDITYADATYHIDVDEANASYALNNKSIEQDAFKALYRSVIGIYAELELEDKSEDTTPEVTITYTMQDDSTKSAIFTQSTNDEYYQTVLNDSMIVGCSKTQLSNLKTTLDEALNASA</sequence>
<dbReference type="Proteomes" id="UP000824229">
    <property type="component" value="Unassembled WGS sequence"/>
</dbReference>